<comment type="subcellular location">
    <subcellularLocation>
        <location evidence="1">Nucleus</location>
    </subcellularLocation>
</comment>
<evidence type="ECO:0000259" key="7">
    <source>
        <dbReference type="Pfam" id="PF24990"/>
    </source>
</evidence>
<feature type="domain" description="ERT1/acuK family PAS" evidence="7">
    <location>
        <begin position="335"/>
        <end position="453"/>
    </location>
</feature>
<evidence type="ECO:0000256" key="3">
    <source>
        <dbReference type="ARBA" id="ARBA00023015"/>
    </source>
</evidence>
<dbReference type="OMA" id="TRCVKRN"/>
<evidence type="ECO:0000313" key="9">
    <source>
        <dbReference type="Proteomes" id="UP000007148"/>
    </source>
</evidence>
<dbReference type="InterPro" id="IPR053045">
    <property type="entry name" value="Zinc_cluster_trans_reg"/>
</dbReference>
<dbReference type="HOGENOM" id="CLU_010748_0_1_1"/>
<keyword evidence="2" id="KW-0479">Metal-binding</keyword>
<feature type="region of interest" description="Disordered" evidence="6">
    <location>
        <begin position="24"/>
        <end position="134"/>
    </location>
</feature>
<keyword evidence="3" id="KW-0805">Transcription regulation</keyword>
<protein>
    <submittedName>
        <fullName evidence="8">Related to RDS2-Regulator of drug sensitivity</fullName>
    </submittedName>
</protein>
<dbReference type="GO" id="GO:0005634">
    <property type="term" value="C:nucleus"/>
    <property type="evidence" value="ECO:0007669"/>
    <property type="project" value="UniProtKB-SubCell"/>
</dbReference>
<evidence type="ECO:0000256" key="4">
    <source>
        <dbReference type="ARBA" id="ARBA00023163"/>
    </source>
</evidence>
<accession>G4THY0</accession>
<keyword evidence="9" id="KW-1185">Reference proteome</keyword>
<sequence>MTCDEGRPCQRCIKRDIGHLCRDEAKPAQAGTAPSASASTTTTSAIPSAAKPLPPQQQTTMQPSSLGGFGPYATSNSQPPPSQSQVPGGSVARLQSPVAPLSATSAQPWTPLAPGPPGHLASGPGPSTSGWASEAAGNEFSALSEFLETLDERSYFGHGSTPVSAHPSHGAGAHMEAEPLHTQTPANGFTHQAFPPNTHQQPIHPPNPNREPGYILSSAAAAAAANKTEQFLMTAADQPGGTRDERLAQVIHAKYEAGLLKPYNYVNGYRRLSTWMERHVSPNSRQAIQQPLAMLRPRFRAVAQNLTDLDLIFIEEAFERLLLDYDRVFSAMAVPACLWRRTGEIYKGNREFANMIGVNVNDLLEGKLAIYELMSEESAVNFWEKYGHVAFDTGQKAVLTSCVLRYKPREVVAPHLVQPGGPQMQEGYVNCCFSFTIRRDSWGIPVAIVGNFISY</sequence>
<dbReference type="InterPro" id="IPR056751">
    <property type="entry name" value="PAS_13"/>
</dbReference>
<dbReference type="GO" id="GO:0046872">
    <property type="term" value="F:metal ion binding"/>
    <property type="evidence" value="ECO:0007669"/>
    <property type="project" value="UniProtKB-KW"/>
</dbReference>
<dbReference type="STRING" id="1109443.G4THY0"/>
<name>G4THY0_SERID</name>
<proteinExistence type="predicted"/>
<dbReference type="eggNOG" id="ENOG502QQGC">
    <property type="taxonomic scope" value="Eukaryota"/>
</dbReference>
<dbReference type="PANTHER" id="PTHR31986:SF7">
    <property type="entry name" value="REGULATOR OF DRUG SENSITIVITY 2"/>
    <property type="match status" value="1"/>
</dbReference>
<dbReference type="InParanoid" id="G4THY0"/>
<comment type="caution">
    <text evidence="8">The sequence shown here is derived from an EMBL/GenBank/DDBJ whole genome shotgun (WGS) entry which is preliminary data.</text>
</comment>
<evidence type="ECO:0000256" key="1">
    <source>
        <dbReference type="ARBA" id="ARBA00004123"/>
    </source>
</evidence>
<evidence type="ECO:0000256" key="5">
    <source>
        <dbReference type="ARBA" id="ARBA00023242"/>
    </source>
</evidence>
<evidence type="ECO:0000256" key="6">
    <source>
        <dbReference type="SAM" id="MobiDB-lite"/>
    </source>
</evidence>
<gene>
    <name evidence="8" type="ORF">PIIN_04859</name>
</gene>
<evidence type="ECO:0000313" key="8">
    <source>
        <dbReference type="EMBL" id="CCA70923.1"/>
    </source>
</evidence>
<keyword evidence="5" id="KW-0539">Nucleus</keyword>
<dbReference type="EMBL" id="CAFZ01000100">
    <property type="protein sequence ID" value="CCA70923.1"/>
    <property type="molecule type" value="Genomic_DNA"/>
</dbReference>
<feature type="compositionally biased region" description="Low complexity" evidence="6">
    <location>
        <begin position="27"/>
        <end position="66"/>
    </location>
</feature>
<dbReference type="PANTHER" id="PTHR31986">
    <property type="entry name" value="REGULATOR OF DRUG SENSITIVITY 2"/>
    <property type="match status" value="1"/>
</dbReference>
<keyword evidence="4" id="KW-0804">Transcription</keyword>
<dbReference type="GO" id="GO:0000977">
    <property type="term" value="F:RNA polymerase II transcription regulatory region sequence-specific DNA binding"/>
    <property type="evidence" value="ECO:0007669"/>
    <property type="project" value="TreeGrafter"/>
</dbReference>
<organism evidence="8 9">
    <name type="scientific">Serendipita indica (strain DSM 11827)</name>
    <name type="common">Root endophyte fungus</name>
    <name type="synonym">Piriformospora indica</name>
    <dbReference type="NCBI Taxonomy" id="1109443"/>
    <lineage>
        <taxon>Eukaryota</taxon>
        <taxon>Fungi</taxon>
        <taxon>Dikarya</taxon>
        <taxon>Basidiomycota</taxon>
        <taxon>Agaricomycotina</taxon>
        <taxon>Agaricomycetes</taxon>
        <taxon>Sebacinales</taxon>
        <taxon>Serendipitaceae</taxon>
        <taxon>Serendipita</taxon>
    </lineage>
</organism>
<dbReference type="OrthoDB" id="65716at2759"/>
<dbReference type="Proteomes" id="UP000007148">
    <property type="component" value="Unassembled WGS sequence"/>
</dbReference>
<dbReference type="AlphaFoldDB" id="G4THY0"/>
<dbReference type="Pfam" id="PF24990">
    <property type="entry name" value="PAS_13"/>
    <property type="match status" value="1"/>
</dbReference>
<evidence type="ECO:0000256" key="2">
    <source>
        <dbReference type="ARBA" id="ARBA00022723"/>
    </source>
</evidence>
<reference evidence="8 9" key="1">
    <citation type="journal article" date="2011" name="PLoS Pathog.">
        <title>Endophytic Life Strategies Decoded by Genome and Transcriptome Analyses of the Mutualistic Root Symbiont Piriformospora indica.</title>
        <authorList>
            <person name="Zuccaro A."/>
            <person name="Lahrmann U."/>
            <person name="Guldener U."/>
            <person name="Langen G."/>
            <person name="Pfiffi S."/>
            <person name="Biedenkopf D."/>
            <person name="Wong P."/>
            <person name="Samans B."/>
            <person name="Grimm C."/>
            <person name="Basiewicz M."/>
            <person name="Murat C."/>
            <person name="Martin F."/>
            <person name="Kogel K.H."/>
        </authorList>
    </citation>
    <scope>NUCLEOTIDE SEQUENCE [LARGE SCALE GENOMIC DNA]</scope>
    <source>
        <strain evidence="8 9">DSM 11827</strain>
    </source>
</reference>